<organism evidence="1 2">
    <name type="scientific">Conexibacter arvalis</name>
    <dbReference type="NCBI Taxonomy" id="912552"/>
    <lineage>
        <taxon>Bacteria</taxon>
        <taxon>Bacillati</taxon>
        <taxon>Actinomycetota</taxon>
        <taxon>Thermoleophilia</taxon>
        <taxon>Solirubrobacterales</taxon>
        <taxon>Conexibacteraceae</taxon>
        <taxon>Conexibacter</taxon>
    </lineage>
</organism>
<evidence type="ECO:0000313" key="1">
    <source>
        <dbReference type="EMBL" id="MBB4660448.1"/>
    </source>
</evidence>
<protein>
    <submittedName>
        <fullName evidence="1">Uncharacterized protein</fullName>
    </submittedName>
</protein>
<dbReference type="Proteomes" id="UP000585272">
    <property type="component" value="Unassembled WGS sequence"/>
</dbReference>
<keyword evidence="2" id="KW-1185">Reference proteome</keyword>
<dbReference type="InterPro" id="IPR011008">
    <property type="entry name" value="Dimeric_a/b-barrel"/>
</dbReference>
<dbReference type="SUPFAM" id="SSF54909">
    <property type="entry name" value="Dimeric alpha+beta barrel"/>
    <property type="match status" value="1"/>
</dbReference>
<name>A0A840I8L3_9ACTN</name>
<sequence>MSVFSIVRANVAAGAAGDAREFLRWWADEHQPEYVAMDGFRRAWLLERVDHPHARGEQGQAYTAVYEVDAIDDFHRALDAGPPWGPWQRYVDEWLVDWTRTYRAKTTEQTKDERAGAHWAVVAADFELETAAERRRFDAWYDERHLPELLANPGFHRAWRMRLTPHEGDLGARGHTFWAVYEVDSPDHFAAARQRRLEAGVEPWDGIWGERLRDWSISFHRVRNRVADGVSG</sequence>
<evidence type="ECO:0000313" key="2">
    <source>
        <dbReference type="Proteomes" id="UP000585272"/>
    </source>
</evidence>
<comment type="caution">
    <text evidence="1">The sequence shown here is derived from an EMBL/GenBank/DDBJ whole genome shotgun (WGS) entry which is preliminary data.</text>
</comment>
<dbReference type="EMBL" id="JACHNU010000001">
    <property type="protein sequence ID" value="MBB4660448.1"/>
    <property type="molecule type" value="Genomic_DNA"/>
</dbReference>
<accession>A0A840I8L3</accession>
<gene>
    <name evidence="1" type="ORF">BDZ31_000021</name>
</gene>
<proteinExistence type="predicted"/>
<dbReference type="AlphaFoldDB" id="A0A840I8L3"/>
<reference evidence="1 2" key="1">
    <citation type="submission" date="2020-08" db="EMBL/GenBank/DDBJ databases">
        <title>Genomic Encyclopedia of Archaeal and Bacterial Type Strains, Phase II (KMG-II): from individual species to whole genera.</title>
        <authorList>
            <person name="Goeker M."/>
        </authorList>
    </citation>
    <scope>NUCLEOTIDE SEQUENCE [LARGE SCALE GENOMIC DNA]</scope>
    <source>
        <strain evidence="1 2">DSM 23288</strain>
    </source>
</reference>
<dbReference type="RefSeq" id="WP_183337792.1">
    <property type="nucleotide sequence ID" value="NZ_JACHNU010000001.1"/>
</dbReference>